<evidence type="ECO:0000313" key="1">
    <source>
        <dbReference type="EMBL" id="WVZ98711.1"/>
    </source>
</evidence>
<protein>
    <submittedName>
        <fullName evidence="1">Uncharacterized protein</fullName>
    </submittedName>
</protein>
<dbReference type="EMBL" id="CP144754">
    <property type="protein sequence ID" value="WVZ98711.1"/>
    <property type="molecule type" value="Genomic_DNA"/>
</dbReference>
<dbReference type="Proteomes" id="UP001341281">
    <property type="component" value="Chromosome 10"/>
</dbReference>
<accession>A0AAQ3XI12</accession>
<sequence length="134" mass="15628">MHTVLFGRTITKYMETKTIKAQIHNARLRGQGRTSLKFHARDRSRRGVREREDGAGNRHWKRWYRSLLLHEANTSTFTMLTSCRELSVDPTNFVSTFYTKGAIAATWNQELFGYGMVRAYTHLTSRNGTFQTQH</sequence>
<proteinExistence type="predicted"/>
<keyword evidence="2" id="KW-1185">Reference proteome</keyword>
<dbReference type="AlphaFoldDB" id="A0AAQ3XI12"/>
<evidence type="ECO:0000313" key="2">
    <source>
        <dbReference type="Proteomes" id="UP001341281"/>
    </source>
</evidence>
<organism evidence="1 2">
    <name type="scientific">Paspalum notatum var. saurae</name>
    <dbReference type="NCBI Taxonomy" id="547442"/>
    <lineage>
        <taxon>Eukaryota</taxon>
        <taxon>Viridiplantae</taxon>
        <taxon>Streptophyta</taxon>
        <taxon>Embryophyta</taxon>
        <taxon>Tracheophyta</taxon>
        <taxon>Spermatophyta</taxon>
        <taxon>Magnoliopsida</taxon>
        <taxon>Liliopsida</taxon>
        <taxon>Poales</taxon>
        <taxon>Poaceae</taxon>
        <taxon>PACMAD clade</taxon>
        <taxon>Panicoideae</taxon>
        <taxon>Andropogonodae</taxon>
        <taxon>Paspaleae</taxon>
        <taxon>Paspalinae</taxon>
        <taxon>Paspalum</taxon>
    </lineage>
</organism>
<name>A0AAQ3XI12_PASNO</name>
<gene>
    <name evidence="1" type="ORF">U9M48_044111</name>
</gene>
<reference evidence="1 2" key="1">
    <citation type="submission" date="2024-02" db="EMBL/GenBank/DDBJ databases">
        <title>High-quality chromosome-scale genome assembly of Pensacola bahiagrass (Paspalum notatum Flugge var. saurae).</title>
        <authorList>
            <person name="Vega J.M."/>
            <person name="Podio M."/>
            <person name="Orjuela J."/>
            <person name="Siena L.A."/>
            <person name="Pessino S.C."/>
            <person name="Combes M.C."/>
            <person name="Mariac C."/>
            <person name="Albertini E."/>
            <person name="Pupilli F."/>
            <person name="Ortiz J.P.A."/>
            <person name="Leblanc O."/>
        </authorList>
    </citation>
    <scope>NUCLEOTIDE SEQUENCE [LARGE SCALE GENOMIC DNA]</scope>
    <source>
        <strain evidence="1">R1</strain>
        <tissue evidence="1">Leaf</tissue>
    </source>
</reference>